<dbReference type="EMBL" id="BGPR01150036">
    <property type="protein sequence ID" value="GBN83393.1"/>
    <property type="molecule type" value="Genomic_DNA"/>
</dbReference>
<gene>
    <name evidence="1" type="ORF">AVEN_199103_1</name>
</gene>
<sequence length="74" mass="8568">FCWFGYQEISGVLSWDTCIALVVTKSRNHPTDEIHHWGLRCLVVGRMAVSVVQWKEREAELHPFRYEQNGGVGH</sequence>
<dbReference type="AlphaFoldDB" id="A0A4Y2S674"/>
<name>A0A4Y2S674_ARAVE</name>
<accession>A0A4Y2S674</accession>
<keyword evidence="2" id="KW-1185">Reference proteome</keyword>
<evidence type="ECO:0000313" key="2">
    <source>
        <dbReference type="Proteomes" id="UP000499080"/>
    </source>
</evidence>
<organism evidence="1 2">
    <name type="scientific">Araneus ventricosus</name>
    <name type="common">Orbweaver spider</name>
    <name type="synonym">Epeira ventricosa</name>
    <dbReference type="NCBI Taxonomy" id="182803"/>
    <lineage>
        <taxon>Eukaryota</taxon>
        <taxon>Metazoa</taxon>
        <taxon>Ecdysozoa</taxon>
        <taxon>Arthropoda</taxon>
        <taxon>Chelicerata</taxon>
        <taxon>Arachnida</taxon>
        <taxon>Araneae</taxon>
        <taxon>Araneomorphae</taxon>
        <taxon>Entelegynae</taxon>
        <taxon>Araneoidea</taxon>
        <taxon>Araneidae</taxon>
        <taxon>Araneus</taxon>
    </lineage>
</organism>
<proteinExistence type="predicted"/>
<comment type="caution">
    <text evidence="1">The sequence shown here is derived from an EMBL/GenBank/DDBJ whole genome shotgun (WGS) entry which is preliminary data.</text>
</comment>
<protein>
    <submittedName>
        <fullName evidence="1">Uncharacterized protein</fullName>
    </submittedName>
</protein>
<dbReference type="Proteomes" id="UP000499080">
    <property type="component" value="Unassembled WGS sequence"/>
</dbReference>
<reference evidence="1 2" key="1">
    <citation type="journal article" date="2019" name="Sci. Rep.">
        <title>Orb-weaving spider Araneus ventricosus genome elucidates the spidroin gene catalogue.</title>
        <authorList>
            <person name="Kono N."/>
            <person name="Nakamura H."/>
            <person name="Ohtoshi R."/>
            <person name="Moran D.A.P."/>
            <person name="Shinohara A."/>
            <person name="Yoshida Y."/>
            <person name="Fujiwara M."/>
            <person name="Mori M."/>
            <person name="Tomita M."/>
            <person name="Arakawa K."/>
        </authorList>
    </citation>
    <scope>NUCLEOTIDE SEQUENCE [LARGE SCALE GENOMIC DNA]</scope>
</reference>
<feature type="non-terminal residue" evidence="1">
    <location>
        <position position="1"/>
    </location>
</feature>
<evidence type="ECO:0000313" key="1">
    <source>
        <dbReference type="EMBL" id="GBN83393.1"/>
    </source>
</evidence>